<reference evidence="2 3" key="1">
    <citation type="submission" date="2021-01" db="EMBL/GenBank/DDBJ databases">
        <title>Whole genome shotgun sequence of Actinoplanes couchii NBRC 106145.</title>
        <authorList>
            <person name="Komaki H."/>
            <person name="Tamura T."/>
        </authorList>
    </citation>
    <scope>NUCLEOTIDE SEQUENCE [LARGE SCALE GENOMIC DNA]</scope>
    <source>
        <strain evidence="2 3">NBRC 106145</strain>
    </source>
</reference>
<feature type="compositionally biased region" description="Polar residues" evidence="1">
    <location>
        <begin position="83"/>
        <end position="92"/>
    </location>
</feature>
<evidence type="ECO:0000313" key="3">
    <source>
        <dbReference type="Proteomes" id="UP000612282"/>
    </source>
</evidence>
<accession>A0ABQ3XIF4</accession>
<gene>
    <name evidence="2" type="ORF">Aco03nite_066920</name>
</gene>
<name>A0ABQ3XIF4_9ACTN</name>
<feature type="region of interest" description="Disordered" evidence="1">
    <location>
        <begin position="42"/>
        <end position="92"/>
    </location>
</feature>
<comment type="caution">
    <text evidence="2">The sequence shown here is derived from an EMBL/GenBank/DDBJ whole genome shotgun (WGS) entry which is preliminary data.</text>
</comment>
<sequence length="92" mass="9257">MYFTVFFSACLDGVSEGFSDGVADGAGISAAGAVAEGTADGSTNWGVLAGEADPPVVDPQPARQTAASVRPERARSIGIAPSWQKTGNGAER</sequence>
<evidence type="ECO:0000313" key="2">
    <source>
        <dbReference type="EMBL" id="GID58288.1"/>
    </source>
</evidence>
<protein>
    <submittedName>
        <fullName evidence="2">Uncharacterized protein</fullName>
    </submittedName>
</protein>
<dbReference type="Proteomes" id="UP000612282">
    <property type="component" value="Unassembled WGS sequence"/>
</dbReference>
<keyword evidence="3" id="KW-1185">Reference proteome</keyword>
<proteinExistence type="predicted"/>
<organism evidence="2 3">
    <name type="scientific">Actinoplanes couchii</name>
    <dbReference type="NCBI Taxonomy" id="403638"/>
    <lineage>
        <taxon>Bacteria</taxon>
        <taxon>Bacillati</taxon>
        <taxon>Actinomycetota</taxon>
        <taxon>Actinomycetes</taxon>
        <taxon>Micromonosporales</taxon>
        <taxon>Micromonosporaceae</taxon>
        <taxon>Actinoplanes</taxon>
    </lineage>
</organism>
<evidence type="ECO:0000256" key="1">
    <source>
        <dbReference type="SAM" id="MobiDB-lite"/>
    </source>
</evidence>
<dbReference type="EMBL" id="BOMG01000083">
    <property type="protein sequence ID" value="GID58288.1"/>
    <property type="molecule type" value="Genomic_DNA"/>
</dbReference>